<evidence type="ECO:0000313" key="2">
    <source>
        <dbReference type="EMBL" id="MDP4096879.1"/>
    </source>
</evidence>
<reference evidence="2 3" key="1">
    <citation type="submission" date="2022-10" db="EMBL/GenBank/DDBJ databases">
        <title>Paenibacillus description and whole genome data of maize root bacterial community.</title>
        <authorList>
            <person name="Marton D."/>
            <person name="Farkas M."/>
            <person name="Cserhati M."/>
        </authorList>
    </citation>
    <scope>NUCLEOTIDE SEQUENCE [LARGE SCALE GENOMIC DNA]</scope>
    <source>
        <strain evidence="2 3">P96</strain>
    </source>
</reference>
<keyword evidence="1" id="KW-0472">Membrane</keyword>
<keyword evidence="3" id="KW-1185">Reference proteome</keyword>
<evidence type="ECO:0000313" key="3">
    <source>
        <dbReference type="Proteomes" id="UP001241848"/>
    </source>
</evidence>
<sequence>MAGSIKKFLKANNFPWVTFKNYWKNSSRSELITDVFLPFLISSLLIWWTSFYISDFKDLISKFRDLSGQVIAAISILAGFNLTSITVISAIGDNVKKLRSHLDSNGKPVYDVLVTFFTWAVSIQLIVVLLSISLYYAGSFIPTDLKMAVPIWGWICAVVWLSITAHSILISIRNLKTLFLYVTYDPDR</sequence>
<keyword evidence="1" id="KW-1133">Transmembrane helix</keyword>
<proteinExistence type="predicted"/>
<protein>
    <submittedName>
        <fullName evidence="2">Uncharacterized protein</fullName>
    </submittedName>
</protein>
<feature type="transmembrane region" description="Helical" evidence="1">
    <location>
        <begin position="31"/>
        <end position="50"/>
    </location>
</feature>
<comment type="caution">
    <text evidence="2">The sequence shown here is derived from an EMBL/GenBank/DDBJ whole genome shotgun (WGS) entry which is preliminary data.</text>
</comment>
<feature type="transmembrane region" description="Helical" evidence="1">
    <location>
        <begin position="149"/>
        <end position="170"/>
    </location>
</feature>
<dbReference type="Proteomes" id="UP001241848">
    <property type="component" value="Unassembled WGS sequence"/>
</dbReference>
<feature type="transmembrane region" description="Helical" evidence="1">
    <location>
        <begin position="112"/>
        <end position="137"/>
    </location>
</feature>
<keyword evidence="1" id="KW-0812">Transmembrane</keyword>
<feature type="transmembrane region" description="Helical" evidence="1">
    <location>
        <begin position="70"/>
        <end position="91"/>
    </location>
</feature>
<gene>
    <name evidence="2" type="ORF">OIN60_08855</name>
</gene>
<dbReference type="EMBL" id="JAPCKK010000014">
    <property type="protein sequence ID" value="MDP4096879.1"/>
    <property type="molecule type" value="Genomic_DNA"/>
</dbReference>
<name>A0ABT9FQD6_9BACL</name>
<dbReference type="RefSeq" id="WP_305754492.1">
    <property type="nucleotide sequence ID" value="NZ_JAPCKK010000014.1"/>
</dbReference>
<organism evidence="2 3">
    <name type="scientific">Paenibacillus zeirhizosphaerae</name>
    <dbReference type="NCBI Taxonomy" id="2987519"/>
    <lineage>
        <taxon>Bacteria</taxon>
        <taxon>Bacillati</taxon>
        <taxon>Bacillota</taxon>
        <taxon>Bacilli</taxon>
        <taxon>Bacillales</taxon>
        <taxon>Paenibacillaceae</taxon>
        <taxon>Paenibacillus</taxon>
    </lineage>
</organism>
<evidence type="ECO:0000256" key="1">
    <source>
        <dbReference type="SAM" id="Phobius"/>
    </source>
</evidence>
<accession>A0ABT9FQD6</accession>